<dbReference type="Gene3D" id="3.40.1010.20">
    <property type="entry name" value="4-hydroxy-3-methylbut-2-enyl diphosphate reductase, catalytic domain"/>
    <property type="match status" value="2"/>
</dbReference>
<keyword evidence="5" id="KW-0411">Iron-sulfur</keyword>
<dbReference type="PANTHER" id="PTHR30426:SF0">
    <property type="entry name" value="4-HYDROXY-3-METHYLBUT-2-ENYL DIPHOSPHATE REDUCTASE"/>
    <property type="match status" value="1"/>
</dbReference>
<feature type="non-terminal residue" evidence="6">
    <location>
        <position position="1"/>
    </location>
</feature>
<dbReference type="GO" id="GO:0019288">
    <property type="term" value="P:isopentenyl diphosphate biosynthetic process, methylerythritol 4-phosphate pathway"/>
    <property type="evidence" value="ECO:0007669"/>
    <property type="project" value="InterPro"/>
</dbReference>
<dbReference type="InterPro" id="IPR003451">
    <property type="entry name" value="LytB/IspH"/>
</dbReference>
<keyword evidence="2" id="KW-0004">4Fe-4S</keyword>
<keyword evidence="4" id="KW-0408">Iron</keyword>
<dbReference type="GO" id="GO:0050992">
    <property type="term" value="P:dimethylallyl diphosphate biosynthetic process"/>
    <property type="evidence" value="ECO:0007669"/>
    <property type="project" value="InterPro"/>
</dbReference>
<proteinExistence type="predicted"/>
<name>X0WLU2_9ZZZZ</name>
<dbReference type="GO" id="GO:0051745">
    <property type="term" value="F:4-hydroxy-3-methylbut-2-enyl diphosphate reductase activity"/>
    <property type="evidence" value="ECO:0007669"/>
    <property type="project" value="InterPro"/>
</dbReference>
<comment type="caution">
    <text evidence="6">The sequence shown here is derived from an EMBL/GenBank/DDBJ whole genome shotgun (WGS) entry which is preliminary data.</text>
</comment>
<reference evidence="6" key="1">
    <citation type="journal article" date="2014" name="Front. Microbiol.">
        <title>High frequency of phylogenetically diverse reductive dehalogenase-homologous genes in deep subseafloor sedimentary metagenomes.</title>
        <authorList>
            <person name="Kawai M."/>
            <person name="Futagami T."/>
            <person name="Toyoda A."/>
            <person name="Takaki Y."/>
            <person name="Nishi S."/>
            <person name="Hori S."/>
            <person name="Arai W."/>
            <person name="Tsubouchi T."/>
            <person name="Morono Y."/>
            <person name="Uchiyama I."/>
            <person name="Ito T."/>
            <person name="Fujiyama A."/>
            <person name="Inagaki F."/>
            <person name="Takami H."/>
        </authorList>
    </citation>
    <scope>NUCLEOTIDE SEQUENCE</scope>
    <source>
        <strain evidence="6">Expedition CK06-06</strain>
    </source>
</reference>
<evidence type="ECO:0000256" key="2">
    <source>
        <dbReference type="ARBA" id="ARBA00022485"/>
    </source>
</evidence>
<organism evidence="6">
    <name type="scientific">marine sediment metagenome</name>
    <dbReference type="NCBI Taxonomy" id="412755"/>
    <lineage>
        <taxon>unclassified sequences</taxon>
        <taxon>metagenomes</taxon>
        <taxon>ecological metagenomes</taxon>
    </lineage>
</organism>
<evidence type="ECO:0000313" key="6">
    <source>
        <dbReference type="EMBL" id="GAG24197.1"/>
    </source>
</evidence>
<dbReference type="CDD" id="cd13944">
    <property type="entry name" value="lytB_ispH"/>
    <property type="match status" value="1"/>
</dbReference>
<comment type="cofactor">
    <cofactor evidence="1">
        <name>[4Fe-4S] cluster</name>
        <dbReference type="ChEBI" id="CHEBI:49883"/>
    </cofactor>
</comment>
<keyword evidence="3" id="KW-0479">Metal-binding</keyword>
<protein>
    <recommendedName>
        <fullName evidence="7">4-hydroxy-3-methylbut-2-enyl diphosphate reductase</fullName>
    </recommendedName>
</protein>
<dbReference type="PANTHER" id="PTHR30426">
    <property type="entry name" value="4-HYDROXY-3-METHYLBUT-2-ENYL DIPHOSPHATE REDUCTASE"/>
    <property type="match status" value="1"/>
</dbReference>
<gene>
    <name evidence="6" type="ORF">S01H1_59018</name>
</gene>
<evidence type="ECO:0000256" key="1">
    <source>
        <dbReference type="ARBA" id="ARBA00001966"/>
    </source>
</evidence>
<evidence type="ECO:0000256" key="3">
    <source>
        <dbReference type="ARBA" id="ARBA00022723"/>
    </source>
</evidence>
<sequence length="255" mass="28113">GFCFGVRRALEMMEEAACKQGPMASLGSIVHNRQVVEQLRRQGVEMITDPAEAEGRPVAITAHGVGREVMEEMRRRGIRVVDTTCPIVSRSQQWAKRLTEEGFAVIVFGDPNHREVRGVLGWTGGKGLAIPDEACLDSLPRDLPSRMAVLSQTTETGPRFASFVKRLLESHIDRVSELRVINTLCNATSSQQTAAQELARRVDLMIVIGGRDSANTRHLADVGRQEEVETYHVESATEIEPEWVNGRRSIGVTAG</sequence>
<dbReference type="GO" id="GO:0046872">
    <property type="term" value="F:metal ion binding"/>
    <property type="evidence" value="ECO:0007669"/>
    <property type="project" value="UniProtKB-KW"/>
</dbReference>
<dbReference type="AlphaFoldDB" id="X0WLU2"/>
<dbReference type="GO" id="GO:0051539">
    <property type="term" value="F:4 iron, 4 sulfur cluster binding"/>
    <property type="evidence" value="ECO:0007669"/>
    <property type="project" value="UniProtKB-KW"/>
</dbReference>
<dbReference type="NCBIfam" id="TIGR00216">
    <property type="entry name" value="ispH_lytB"/>
    <property type="match status" value="1"/>
</dbReference>
<dbReference type="EMBL" id="BARS01038576">
    <property type="protein sequence ID" value="GAG24197.1"/>
    <property type="molecule type" value="Genomic_DNA"/>
</dbReference>
<accession>X0WLU2</accession>
<evidence type="ECO:0000256" key="4">
    <source>
        <dbReference type="ARBA" id="ARBA00023004"/>
    </source>
</evidence>
<dbReference type="Gene3D" id="3.40.50.11270">
    <property type="match status" value="1"/>
</dbReference>
<evidence type="ECO:0008006" key="7">
    <source>
        <dbReference type="Google" id="ProtNLM"/>
    </source>
</evidence>
<dbReference type="Pfam" id="PF02401">
    <property type="entry name" value="LYTB"/>
    <property type="match status" value="1"/>
</dbReference>
<feature type="non-terminal residue" evidence="6">
    <location>
        <position position="255"/>
    </location>
</feature>
<evidence type="ECO:0000256" key="5">
    <source>
        <dbReference type="ARBA" id="ARBA00023014"/>
    </source>
</evidence>